<dbReference type="Proteomes" id="UP000640052">
    <property type="component" value="Unassembled WGS sequence"/>
</dbReference>
<dbReference type="EMBL" id="BOOA01000064">
    <property type="protein sequence ID" value="GIH27831.1"/>
    <property type="molecule type" value="Genomic_DNA"/>
</dbReference>
<name>A0A919QH73_9ACTN</name>
<gene>
    <name evidence="2" type="ORF">Aph01nite_61410</name>
</gene>
<evidence type="ECO:0000313" key="3">
    <source>
        <dbReference type="Proteomes" id="UP000640052"/>
    </source>
</evidence>
<evidence type="ECO:0000256" key="1">
    <source>
        <dbReference type="SAM" id="MobiDB-lite"/>
    </source>
</evidence>
<organism evidence="2 3">
    <name type="scientific">Acrocarpospora phusangensis</name>
    <dbReference type="NCBI Taxonomy" id="1070424"/>
    <lineage>
        <taxon>Bacteria</taxon>
        <taxon>Bacillati</taxon>
        <taxon>Actinomycetota</taxon>
        <taxon>Actinomycetes</taxon>
        <taxon>Streptosporangiales</taxon>
        <taxon>Streptosporangiaceae</taxon>
        <taxon>Acrocarpospora</taxon>
    </lineage>
</organism>
<protein>
    <submittedName>
        <fullName evidence="2">Uncharacterized protein</fullName>
    </submittedName>
</protein>
<sequence length="577" mass="62762">MVHAPGLSEGVQARIADPLWMLARQAQVGEFTGDDAAQPAAVRVVSRTTRLGSYRAGGGATVPYPEDRPLEAVVEATAEPDFGSAGLHAAARAGHRLIRRLRARGLGGAVPLLRAAFGHRATGAIVDVGEPGRAAAGLLARWAFDAGRLAAVPVGEIEAALGGLGKDDRVRAMAEIEDWRAARAAVPTAGSSWDEQRLEHSFSVAASTTTGELVLAAPEHDGGRLDWYTFDLTRERNETHGLAAADLPRRTTVAVPTPIRYPGMPASRWWEFEDGTVHFGDIEAGPADLARLLVAEFATVYADDHFVVPLPVPVGSLTEIESVEVVDTFGRRTRVQSTAKIDFNRTGTARNWRLFELTGDEPNDSHPSPWLLVPATVTGLSGPALEQVTLTRDETANLAWGIEELIEGPLGRGMRRSNTWPRHPSTDPSESPPSSESSESSESPRFSEFPPSPESLPSAGSSEEGAWRYRLEATAPPWWVPFVAERVAADSAQIRLRRARMRDWTPTAGPVGPQGTLLDPRRPMWLYEEEVPAGGVRVQRAWQLARWHDGSLHVWLRRHKRPGRGDPSSGIRWDLLE</sequence>
<reference evidence="2" key="1">
    <citation type="submission" date="2021-01" db="EMBL/GenBank/DDBJ databases">
        <title>Whole genome shotgun sequence of Acrocarpospora phusangensis NBRC 108782.</title>
        <authorList>
            <person name="Komaki H."/>
            <person name="Tamura T."/>
        </authorList>
    </citation>
    <scope>NUCLEOTIDE SEQUENCE</scope>
    <source>
        <strain evidence="2">NBRC 108782</strain>
    </source>
</reference>
<feature type="region of interest" description="Disordered" evidence="1">
    <location>
        <begin position="411"/>
        <end position="461"/>
    </location>
</feature>
<evidence type="ECO:0000313" key="2">
    <source>
        <dbReference type="EMBL" id="GIH27831.1"/>
    </source>
</evidence>
<feature type="compositionally biased region" description="Low complexity" evidence="1">
    <location>
        <begin position="426"/>
        <end position="449"/>
    </location>
</feature>
<comment type="caution">
    <text evidence="2">The sequence shown here is derived from an EMBL/GenBank/DDBJ whole genome shotgun (WGS) entry which is preliminary data.</text>
</comment>
<dbReference type="AlphaFoldDB" id="A0A919QH73"/>
<keyword evidence="3" id="KW-1185">Reference proteome</keyword>
<accession>A0A919QH73</accession>
<proteinExistence type="predicted"/>